<evidence type="ECO:0000313" key="1">
    <source>
        <dbReference type="EMBL" id="GAH12054.1"/>
    </source>
</evidence>
<feature type="non-terminal residue" evidence="1">
    <location>
        <position position="1"/>
    </location>
</feature>
<gene>
    <name evidence="1" type="ORF">S01H4_56201</name>
</gene>
<dbReference type="AlphaFoldDB" id="X1E4E6"/>
<reference evidence="1" key="1">
    <citation type="journal article" date="2014" name="Front. Microbiol.">
        <title>High frequency of phylogenetically diverse reductive dehalogenase-homologous genes in deep subseafloor sedimentary metagenomes.</title>
        <authorList>
            <person name="Kawai M."/>
            <person name="Futagami T."/>
            <person name="Toyoda A."/>
            <person name="Takaki Y."/>
            <person name="Nishi S."/>
            <person name="Hori S."/>
            <person name="Arai W."/>
            <person name="Tsubouchi T."/>
            <person name="Morono Y."/>
            <person name="Uchiyama I."/>
            <person name="Ito T."/>
            <person name="Fujiyama A."/>
            <person name="Inagaki F."/>
            <person name="Takami H."/>
        </authorList>
    </citation>
    <scope>NUCLEOTIDE SEQUENCE</scope>
    <source>
        <strain evidence="1">Expedition CK06-06</strain>
    </source>
</reference>
<proteinExistence type="predicted"/>
<sequence length="32" mass="3434">QNSAGRKHADNETDVCPDKTIAKEILGLKPIA</sequence>
<accession>X1E4E6</accession>
<organism evidence="1">
    <name type="scientific">marine sediment metagenome</name>
    <dbReference type="NCBI Taxonomy" id="412755"/>
    <lineage>
        <taxon>unclassified sequences</taxon>
        <taxon>metagenomes</taxon>
        <taxon>ecological metagenomes</taxon>
    </lineage>
</organism>
<dbReference type="EMBL" id="BART01032541">
    <property type="protein sequence ID" value="GAH12054.1"/>
    <property type="molecule type" value="Genomic_DNA"/>
</dbReference>
<comment type="caution">
    <text evidence="1">The sequence shown here is derived from an EMBL/GenBank/DDBJ whole genome shotgun (WGS) entry which is preliminary data.</text>
</comment>
<name>X1E4E6_9ZZZZ</name>
<protein>
    <submittedName>
        <fullName evidence="1">Uncharacterized protein</fullName>
    </submittedName>
</protein>